<dbReference type="CDD" id="cd04301">
    <property type="entry name" value="NAT_SF"/>
    <property type="match status" value="1"/>
</dbReference>
<dbReference type="Gene3D" id="3.40.630.30">
    <property type="match status" value="1"/>
</dbReference>
<dbReference type="RefSeq" id="WP_162656336.1">
    <property type="nucleotide sequence ID" value="NZ_LR593887.1"/>
</dbReference>
<dbReference type="UniPathway" id="UPA00068">
    <property type="reaction ID" value="UER00106"/>
</dbReference>
<comment type="catalytic activity">
    <reaction evidence="6">
        <text>L-glutamate + acetyl-CoA = N-acetyl-L-glutamate + CoA + H(+)</text>
        <dbReference type="Rhea" id="RHEA:24292"/>
        <dbReference type="ChEBI" id="CHEBI:15378"/>
        <dbReference type="ChEBI" id="CHEBI:29985"/>
        <dbReference type="ChEBI" id="CHEBI:44337"/>
        <dbReference type="ChEBI" id="CHEBI:57287"/>
        <dbReference type="ChEBI" id="CHEBI:57288"/>
        <dbReference type="EC" id="2.3.1.1"/>
    </reaction>
</comment>
<evidence type="ECO:0000256" key="5">
    <source>
        <dbReference type="ARBA" id="ARBA00023315"/>
    </source>
</evidence>
<evidence type="ECO:0000313" key="9">
    <source>
        <dbReference type="Proteomes" id="UP000464378"/>
    </source>
</evidence>
<feature type="domain" description="N-acetyltransferase" evidence="7">
    <location>
        <begin position="278"/>
        <end position="418"/>
    </location>
</feature>
<organism evidence="8">
    <name type="scientific">Tuwongella immobilis</name>
    <dbReference type="NCBI Taxonomy" id="692036"/>
    <lineage>
        <taxon>Bacteria</taxon>
        <taxon>Pseudomonadati</taxon>
        <taxon>Planctomycetota</taxon>
        <taxon>Planctomycetia</taxon>
        <taxon>Gemmatales</taxon>
        <taxon>Gemmataceae</taxon>
        <taxon>Tuwongella</taxon>
    </lineage>
</organism>
<dbReference type="InterPro" id="IPR001048">
    <property type="entry name" value="Asp/Glu/Uridylate_kinase"/>
</dbReference>
<dbReference type="NCBIfam" id="TIGR01890">
    <property type="entry name" value="N-Ac-Glu-synth"/>
    <property type="match status" value="1"/>
</dbReference>
<dbReference type="InterPro" id="IPR016181">
    <property type="entry name" value="Acyl_CoA_acyltransferase"/>
</dbReference>
<evidence type="ECO:0000256" key="1">
    <source>
        <dbReference type="ARBA" id="ARBA00004925"/>
    </source>
</evidence>
<dbReference type="NCBIfam" id="NF003641">
    <property type="entry name" value="PRK05279.1"/>
    <property type="match status" value="1"/>
</dbReference>
<keyword evidence="9" id="KW-1185">Reference proteome</keyword>
<dbReference type="EMBL" id="LR593887">
    <property type="protein sequence ID" value="VTR97613.1"/>
    <property type="molecule type" value="Genomic_DNA"/>
</dbReference>
<dbReference type="SUPFAM" id="SSF55729">
    <property type="entry name" value="Acyl-CoA N-acyltransferases (Nat)"/>
    <property type="match status" value="1"/>
</dbReference>
<dbReference type="PANTHER" id="PTHR30602:SF12">
    <property type="entry name" value="AMINO-ACID ACETYLTRANSFERASE NAGS1, CHLOROPLASTIC-RELATED"/>
    <property type="match status" value="1"/>
</dbReference>
<dbReference type="FunCoup" id="A0A6C2YI98">
    <property type="interactions" value="113"/>
</dbReference>
<dbReference type="Gene3D" id="3.40.1160.10">
    <property type="entry name" value="Acetylglutamate kinase-like"/>
    <property type="match status" value="1"/>
</dbReference>
<dbReference type="SUPFAM" id="SSF53633">
    <property type="entry name" value="Carbamate kinase-like"/>
    <property type="match status" value="1"/>
</dbReference>
<dbReference type="InParanoid" id="A0A6C2YI98"/>
<dbReference type="Pfam" id="PF00696">
    <property type="entry name" value="AA_kinase"/>
    <property type="match status" value="1"/>
</dbReference>
<dbReference type="AlphaFoldDB" id="A0A6C2YI98"/>
<evidence type="ECO:0000256" key="3">
    <source>
        <dbReference type="ARBA" id="ARBA00012697"/>
    </source>
</evidence>
<dbReference type="HAMAP" id="MF_01105">
    <property type="entry name" value="N_acetyl_glu_synth"/>
    <property type="match status" value="1"/>
</dbReference>
<proteinExistence type="inferred from homology"/>
<dbReference type="GO" id="GO:0005737">
    <property type="term" value="C:cytoplasm"/>
    <property type="evidence" value="ECO:0007669"/>
    <property type="project" value="InterPro"/>
</dbReference>
<comment type="pathway">
    <text evidence="1">Amino-acid biosynthesis; L-arginine biosynthesis; N(2)-acetyl-L-ornithine from L-glutamate: step 1/4.</text>
</comment>
<accession>A0A6C2YI98</accession>
<reference evidence="8" key="1">
    <citation type="submission" date="2019-04" db="EMBL/GenBank/DDBJ databases">
        <authorList>
            <consortium name="Science for Life Laboratories"/>
        </authorList>
    </citation>
    <scope>NUCLEOTIDE SEQUENCE</scope>
    <source>
        <strain evidence="8">MBLW1</strain>
    </source>
</reference>
<dbReference type="GO" id="GO:0006526">
    <property type="term" value="P:L-arginine biosynthetic process"/>
    <property type="evidence" value="ECO:0007669"/>
    <property type="project" value="UniProtKB-UniPathway"/>
</dbReference>
<dbReference type="GO" id="GO:0004042">
    <property type="term" value="F:L-glutamate N-acetyltransferase activity"/>
    <property type="evidence" value="ECO:0007669"/>
    <property type="project" value="InterPro"/>
</dbReference>
<evidence type="ECO:0000259" key="7">
    <source>
        <dbReference type="PROSITE" id="PS51186"/>
    </source>
</evidence>
<dbReference type="KEGG" id="tim:GMBLW1_28660"/>
<dbReference type="Proteomes" id="UP000464378">
    <property type="component" value="Chromosome"/>
</dbReference>
<evidence type="ECO:0000313" key="8">
    <source>
        <dbReference type="EMBL" id="VIP01094.1"/>
    </source>
</evidence>
<keyword evidence="4 8" id="KW-0808">Transferase</keyword>
<dbReference type="Pfam" id="PF00583">
    <property type="entry name" value="Acetyltransf_1"/>
    <property type="match status" value="1"/>
</dbReference>
<dbReference type="EMBL" id="LR586016">
    <property type="protein sequence ID" value="VIP01094.1"/>
    <property type="molecule type" value="Genomic_DNA"/>
</dbReference>
<evidence type="ECO:0000256" key="2">
    <source>
        <dbReference type="ARBA" id="ARBA00009145"/>
    </source>
</evidence>
<dbReference type="PANTHER" id="PTHR30602">
    <property type="entry name" value="AMINO-ACID ACETYLTRANSFERASE"/>
    <property type="match status" value="1"/>
</dbReference>
<protein>
    <recommendedName>
        <fullName evidence="3">amino-acid N-acetyltransferase</fullName>
        <ecNumber evidence="3">2.3.1.1</ecNumber>
    </recommendedName>
</protein>
<dbReference type="InterPro" id="IPR010167">
    <property type="entry name" value="NH2A_AcTrfase"/>
</dbReference>
<dbReference type="InterPro" id="IPR000182">
    <property type="entry name" value="GNAT_dom"/>
</dbReference>
<dbReference type="EC" id="2.3.1.1" evidence="3"/>
<gene>
    <name evidence="8" type="ORF">GMBLW1_28660</name>
</gene>
<dbReference type="GO" id="GO:0016301">
    <property type="term" value="F:kinase activity"/>
    <property type="evidence" value="ECO:0007669"/>
    <property type="project" value="UniProtKB-KW"/>
</dbReference>
<comment type="similarity">
    <text evidence="2">Belongs to the acetyltransferase family. ArgA subfamily.</text>
</comment>
<name>A0A6C2YI98_9BACT</name>
<dbReference type="PIRSF" id="PIRSF000423">
    <property type="entry name" value="ArgA"/>
    <property type="match status" value="1"/>
</dbReference>
<keyword evidence="8" id="KW-0418">Kinase</keyword>
<sequence>MKQLTDLREILHYVPRFRDRVFVIAIDGSIVASDNFTNLMRDIAILRSLSIEVVLVHGAAWQVTQLAERLSVTPSSVDGIGITDSATLEVSQLAAMRVTQEILEGLAQMDLRGTASNAVVAHPAGILRGVDQQWTGKVERIDTGMLTLMLKHDIVPVLTPLGCDGEGRTYRLNSDTVAVEVAKALNAVKLIFLSSEPGVRRNGTLIRQMNTSEAELLLKSERSGLNVDIASKLEQAIRAAKLGVQRIHIIDGQSQEGLLAEVFSNEGVGTLIHTNEYQSIRQATKRDLLALYGLLKQGMETDELLHRSRAEIERQIQDFFVFETDHHIVACGALHPYPQEQKAELACLYVSERTENQGMGVKLMQYAENRARILGAKTLFCLSTQAINYFVSKGGFTLGTPDDLPPARRAVYDRSGRKSQVLLKSL</sequence>
<dbReference type="InterPro" id="IPR036393">
    <property type="entry name" value="AceGlu_kinase-like_sf"/>
</dbReference>
<evidence type="ECO:0000256" key="4">
    <source>
        <dbReference type="ARBA" id="ARBA00022679"/>
    </source>
</evidence>
<dbReference type="PROSITE" id="PS51186">
    <property type="entry name" value="GNAT"/>
    <property type="match status" value="1"/>
</dbReference>
<evidence type="ECO:0000256" key="6">
    <source>
        <dbReference type="ARBA" id="ARBA00048372"/>
    </source>
</evidence>
<keyword evidence="5" id="KW-0012">Acyltransferase</keyword>